<dbReference type="InterPro" id="IPR004360">
    <property type="entry name" value="Glyas_Fos-R_dOase_dom"/>
</dbReference>
<feature type="domain" description="VOC" evidence="1">
    <location>
        <begin position="4"/>
        <end position="126"/>
    </location>
</feature>
<dbReference type="AlphaFoldDB" id="A0A5B8UVT5"/>
<dbReference type="EMBL" id="CP042436">
    <property type="protein sequence ID" value="QEC63012.1"/>
    <property type="molecule type" value="Genomic_DNA"/>
</dbReference>
<dbReference type="PANTHER" id="PTHR36503:SF1">
    <property type="entry name" value="BLR2520 PROTEIN"/>
    <property type="match status" value="1"/>
</dbReference>
<accession>A0A5B8UVT5</accession>
<dbReference type="SUPFAM" id="SSF54593">
    <property type="entry name" value="Glyoxalase/Bleomycin resistance protein/Dihydroxybiphenyl dioxygenase"/>
    <property type="match status" value="1"/>
</dbReference>
<evidence type="ECO:0000313" key="2">
    <source>
        <dbReference type="EMBL" id="QEC63012.1"/>
    </source>
</evidence>
<dbReference type="RefSeq" id="WP_147031588.1">
    <property type="nucleotide sequence ID" value="NZ_CP042436.1"/>
</dbReference>
<dbReference type="InterPro" id="IPR037523">
    <property type="entry name" value="VOC_core"/>
</dbReference>
<reference evidence="2 3" key="1">
    <citation type="journal article" date="2017" name="Curr. Microbiol.">
        <title>Mucilaginibacter ginsenosidivorans sp. nov., Isolated from Soil of Ginseng Field.</title>
        <authorList>
            <person name="Kim M.M."/>
            <person name="Siddiqi M.Z."/>
            <person name="Im W.T."/>
        </authorList>
    </citation>
    <scope>NUCLEOTIDE SEQUENCE [LARGE SCALE GENOMIC DNA]</scope>
    <source>
        <strain evidence="2 3">Gsoil 3017</strain>
    </source>
</reference>
<evidence type="ECO:0000313" key="3">
    <source>
        <dbReference type="Proteomes" id="UP000321479"/>
    </source>
</evidence>
<dbReference type="PROSITE" id="PS51819">
    <property type="entry name" value="VOC"/>
    <property type="match status" value="1"/>
</dbReference>
<dbReference type="Proteomes" id="UP000321479">
    <property type="component" value="Chromosome"/>
</dbReference>
<keyword evidence="3" id="KW-1185">Reference proteome</keyword>
<evidence type="ECO:0000259" key="1">
    <source>
        <dbReference type="PROSITE" id="PS51819"/>
    </source>
</evidence>
<name>A0A5B8UVT5_9SPHI</name>
<proteinExistence type="predicted"/>
<dbReference type="OrthoDB" id="9798430at2"/>
<dbReference type="InterPro" id="IPR029068">
    <property type="entry name" value="Glyas_Bleomycin-R_OHBP_Dase"/>
</dbReference>
<protein>
    <submittedName>
        <fullName evidence="2">VOC family protein</fullName>
    </submittedName>
</protein>
<sequence>MEPQINAITIAAQDIQSLKRFYNQVLEWKILAQNEKVVMFRLNNTILTVCTIDVFTDYAGMQPPGKGEKNFYLTVNLDSPKRVDQTLQKLAALNVDIVKMPKKAFWGGYSGFFADPEGNRWEVCYNPTPNKII</sequence>
<dbReference type="Pfam" id="PF00903">
    <property type="entry name" value="Glyoxalase"/>
    <property type="match status" value="1"/>
</dbReference>
<dbReference type="PANTHER" id="PTHR36503">
    <property type="entry name" value="BLR2520 PROTEIN"/>
    <property type="match status" value="1"/>
</dbReference>
<dbReference type="Gene3D" id="3.10.180.10">
    <property type="entry name" value="2,3-Dihydroxybiphenyl 1,2-Dioxygenase, domain 1"/>
    <property type="match status" value="1"/>
</dbReference>
<organism evidence="2 3">
    <name type="scientific">Mucilaginibacter ginsenosidivorans</name>
    <dbReference type="NCBI Taxonomy" id="398053"/>
    <lineage>
        <taxon>Bacteria</taxon>
        <taxon>Pseudomonadati</taxon>
        <taxon>Bacteroidota</taxon>
        <taxon>Sphingobacteriia</taxon>
        <taxon>Sphingobacteriales</taxon>
        <taxon>Sphingobacteriaceae</taxon>
        <taxon>Mucilaginibacter</taxon>
    </lineage>
</organism>
<dbReference type="KEGG" id="mgin:FRZ54_10615"/>
<gene>
    <name evidence="2" type="ORF">FRZ54_10615</name>
</gene>